<comment type="caution">
    <text evidence="8">The sequence shown here is derived from an EMBL/GenBank/DDBJ whole genome shotgun (WGS) entry which is preliminary data.</text>
</comment>
<sequence length="117" mass="13231">MLHHSPQKPCFFNMYAIFVDGGRQYRVEPGMEIDVDFRETPEGENLQFGTVLAVGGDEGLKLGTPTLEGVSVTASVLGKSMDKKIYVQKFRRRKHSKRRTGHRQPNTRVRIEEIAGV</sequence>
<comment type="function">
    <text evidence="6 7">This protein binds to 23S rRNA in the presence of protein L20.</text>
</comment>
<evidence type="ECO:0000313" key="9">
    <source>
        <dbReference type="Proteomes" id="UP000318053"/>
    </source>
</evidence>
<name>A0A5C5XYS8_9BACT</name>
<evidence type="ECO:0000256" key="7">
    <source>
        <dbReference type="RuleBase" id="RU000562"/>
    </source>
</evidence>
<keyword evidence="2 6" id="KW-0699">rRNA-binding</keyword>
<evidence type="ECO:0000256" key="2">
    <source>
        <dbReference type="ARBA" id="ARBA00022730"/>
    </source>
</evidence>
<comment type="subunit">
    <text evidence="6">Part of the 50S ribosomal subunit. Contacts protein L20.</text>
</comment>
<dbReference type="InterPro" id="IPR028909">
    <property type="entry name" value="bL21-like"/>
</dbReference>
<organism evidence="8 9">
    <name type="scientific">Allorhodopirellula solitaria</name>
    <dbReference type="NCBI Taxonomy" id="2527987"/>
    <lineage>
        <taxon>Bacteria</taxon>
        <taxon>Pseudomonadati</taxon>
        <taxon>Planctomycetota</taxon>
        <taxon>Planctomycetia</taxon>
        <taxon>Pirellulales</taxon>
        <taxon>Pirellulaceae</taxon>
        <taxon>Allorhodopirellula</taxon>
    </lineage>
</organism>
<dbReference type="GO" id="GO:0006412">
    <property type="term" value="P:translation"/>
    <property type="evidence" value="ECO:0007669"/>
    <property type="project" value="UniProtKB-UniRule"/>
</dbReference>
<evidence type="ECO:0000256" key="4">
    <source>
        <dbReference type="ARBA" id="ARBA00022980"/>
    </source>
</evidence>
<dbReference type="PROSITE" id="PS01169">
    <property type="entry name" value="RIBOSOMAL_L21"/>
    <property type="match status" value="1"/>
</dbReference>
<dbReference type="EMBL" id="SJPK01000004">
    <property type="protein sequence ID" value="TWT67095.1"/>
    <property type="molecule type" value="Genomic_DNA"/>
</dbReference>
<proteinExistence type="inferred from homology"/>
<dbReference type="GO" id="GO:0005737">
    <property type="term" value="C:cytoplasm"/>
    <property type="evidence" value="ECO:0007669"/>
    <property type="project" value="UniProtKB-ARBA"/>
</dbReference>
<dbReference type="NCBIfam" id="TIGR00061">
    <property type="entry name" value="L21"/>
    <property type="match status" value="1"/>
</dbReference>
<dbReference type="GO" id="GO:0019843">
    <property type="term" value="F:rRNA binding"/>
    <property type="evidence" value="ECO:0007669"/>
    <property type="project" value="UniProtKB-UniRule"/>
</dbReference>
<dbReference type="GO" id="GO:0005840">
    <property type="term" value="C:ribosome"/>
    <property type="evidence" value="ECO:0007669"/>
    <property type="project" value="UniProtKB-KW"/>
</dbReference>
<keyword evidence="3 6" id="KW-0694">RNA-binding</keyword>
<dbReference type="InterPro" id="IPR036164">
    <property type="entry name" value="bL21-like_sf"/>
</dbReference>
<dbReference type="Proteomes" id="UP000318053">
    <property type="component" value="Unassembled WGS sequence"/>
</dbReference>
<evidence type="ECO:0000256" key="5">
    <source>
        <dbReference type="ARBA" id="ARBA00023274"/>
    </source>
</evidence>
<gene>
    <name evidence="6 8" type="primary">rplU</name>
    <name evidence="8" type="ORF">CA85_19410</name>
</gene>
<protein>
    <recommendedName>
        <fullName evidence="6">Large ribosomal subunit protein bL21</fullName>
    </recommendedName>
</protein>
<evidence type="ECO:0000256" key="6">
    <source>
        <dbReference type="HAMAP-Rule" id="MF_01363"/>
    </source>
</evidence>
<dbReference type="Pfam" id="PF00829">
    <property type="entry name" value="Ribosomal_L21p"/>
    <property type="match status" value="1"/>
</dbReference>
<dbReference type="SUPFAM" id="SSF141091">
    <property type="entry name" value="L21p-like"/>
    <property type="match status" value="1"/>
</dbReference>
<dbReference type="PANTHER" id="PTHR21349:SF0">
    <property type="entry name" value="LARGE RIBOSOMAL SUBUNIT PROTEIN BL21M"/>
    <property type="match status" value="1"/>
</dbReference>
<evidence type="ECO:0000256" key="1">
    <source>
        <dbReference type="ARBA" id="ARBA00008563"/>
    </source>
</evidence>
<reference evidence="8 9" key="1">
    <citation type="submission" date="2019-02" db="EMBL/GenBank/DDBJ databases">
        <title>Deep-cultivation of Planctomycetes and their phenomic and genomic characterization uncovers novel biology.</title>
        <authorList>
            <person name="Wiegand S."/>
            <person name="Jogler M."/>
            <person name="Boedeker C."/>
            <person name="Pinto D."/>
            <person name="Vollmers J."/>
            <person name="Rivas-Marin E."/>
            <person name="Kohn T."/>
            <person name="Peeters S.H."/>
            <person name="Heuer A."/>
            <person name="Rast P."/>
            <person name="Oberbeckmann S."/>
            <person name="Bunk B."/>
            <person name="Jeske O."/>
            <person name="Meyerdierks A."/>
            <person name="Storesund J.E."/>
            <person name="Kallscheuer N."/>
            <person name="Luecker S."/>
            <person name="Lage O.M."/>
            <person name="Pohl T."/>
            <person name="Merkel B.J."/>
            <person name="Hornburger P."/>
            <person name="Mueller R.-W."/>
            <person name="Bruemmer F."/>
            <person name="Labrenz M."/>
            <person name="Spormann A.M."/>
            <person name="Op Den Camp H."/>
            <person name="Overmann J."/>
            <person name="Amann R."/>
            <person name="Jetten M.S.M."/>
            <person name="Mascher T."/>
            <person name="Medema M.H."/>
            <person name="Devos D.P."/>
            <person name="Kaster A.-K."/>
            <person name="Ovreas L."/>
            <person name="Rohde M."/>
            <person name="Galperin M.Y."/>
            <person name="Jogler C."/>
        </authorList>
    </citation>
    <scope>NUCLEOTIDE SEQUENCE [LARGE SCALE GENOMIC DNA]</scope>
    <source>
        <strain evidence="8 9">CA85</strain>
    </source>
</reference>
<accession>A0A5C5XYS8</accession>
<dbReference type="InterPro" id="IPR001787">
    <property type="entry name" value="Ribosomal_bL21"/>
</dbReference>
<keyword evidence="9" id="KW-1185">Reference proteome</keyword>
<dbReference type="HAMAP" id="MF_01363">
    <property type="entry name" value="Ribosomal_bL21"/>
    <property type="match status" value="1"/>
</dbReference>
<keyword evidence="4 6" id="KW-0689">Ribosomal protein</keyword>
<dbReference type="AlphaFoldDB" id="A0A5C5XYS8"/>
<dbReference type="InterPro" id="IPR018258">
    <property type="entry name" value="Ribosomal_bL21_CS"/>
</dbReference>
<keyword evidence="5 6" id="KW-0687">Ribonucleoprotein</keyword>
<evidence type="ECO:0000313" key="8">
    <source>
        <dbReference type="EMBL" id="TWT67095.1"/>
    </source>
</evidence>
<comment type="similarity">
    <text evidence="1 6 7">Belongs to the bacterial ribosomal protein bL21 family.</text>
</comment>
<dbReference type="GO" id="GO:1990904">
    <property type="term" value="C:ribonucleoprotein complex"/>
    <property type="evidence" value="ECO:0007669"/>
    <property type="project" value="UniProtKB-KW"/>
</dbReference>
<dbReference type="GO" id="GO:0003735">
    <property type="term" value="F:structural constituent of ribosome"/>
    <property type="evidence" value="ECO:0007669"/>
    <property type="project" value="InterPro"/>
</dbReference>
<evidence type="ECO:0000256" key="3">
    <source>
        <dbReference type="ARBA" id="ARBA00022884"/>
    </source>
</evidence>
<dbReference type="PANTHER" id="PTHR21349">
    <property type="entry name" value="50S RIBOSOMAL PROTEIN L21"/>
    <property type="match status" value="1"/>
</dbReference>